<organism evidence="2 3">
    <name type="scientific">Aspergillus mulundensis</name>
    <dbReference type="NCBI Taxonomy" id="1810919"/>
    <lineage>
        <taxon>Eukaryota</taxon>
        <taxon>Fungi</taxon>
        <taxon>Dikarya</taxon>
        <taxon>Ascomycota</taxon>
        <taxon>Pezizomycotina</taxon>
        <taxon>Eurotiomycetes</taxon>
        <taxon>Eurotiomycetidae</taxon>
        <taxon>Eurotiales</taxon>
        <taxon>Aspergillaceae</taxon>
        <taxon>Aspergillus</taxon>
        <taxon>Aspergillus subgen. Nidulantes</taxon>
    </lineage>
</organism>
<dbReference type="PANTHER" id="PTHR21310:SF55">
    <property type="entry name" value="AMINOGLYCOSIDE PHOSPHOTRANSFERASE DOMAIN-CONTAINING PROTEIN"/>
    <property type="match status" value="1"/>
</dbReference>
<dbReference type="RefSeq" id="XP_026606567.1">
    <property type="nucleotide sequence ID" value="XM_026745701.1"/>
</dbReference>
<name>A0A3D8SL57_9EURO</name>
<dbReference type="InterPro" id="IPR002575">
    <property type="entry name" value="Aminoglycoside_PTrfase"/>
</dbReference>
<keyword evidence="2" id="KW-0808">Transferase</keyword>
<dbReference type="OrthoDB" id="2906425at2759"/>
<keyword evidence="3" id="KW-1185">Reference proteome</keyword>
<dbReference type="STRING" id="1810919.A0A3D8SL57"/>
<dbReference type="Pfam" id="PF01636">
    <property type="entry name" value="APH"/>
    <property type="match status" value="1"/>
</dbReference>
<dbReference type="InterPro" id="IPR011009">
    <property type="entry name" value="Kinase-like_dom_sf"/>
</dbReference>
<dbReference type="PANTHER" id="PTHR21310">
    <property type="entry name" value="AMINOGLYCOSIDE PHOSPHOTRANSFERASE-RELATED-RELATED"/>
    <property type="match status" value="1"/>
</dbReference>
<feature type="domain" description="Aminoglycoside phosphotransferase" evidence="1">
    <location>
        <begin position="79"/>
        <end position="276"/>
    </location>
</feature>
<protein>
    <submittedName>
        <fullName evidence="2">Phosphotransferase family protein</fullName>
    </submittedName>
</protein>
<accession>A0A3D8SL57</accession>
<dbReference type="GeneID" id="38114055"/>
<proteinExistence type="predicted"/>
<evidence type="ECO:0000313" key="2">
    <source>
        <dbReference type="EMBL" id="RDW87043.1"/>
    </source>
</evidence>
<dbReference type="Proteomes" id="UP000256690">
    <property type="component" value="Unassembled WGS sequence"/>
</dbReference>
<dbReference type="GO" id="GO:0016740">
    <property type="term" value="F:transferase activity"/>
    <property type="evidence" value="ECO:0007669"/>
    <property type="project" value="UniProtKB-KW"/>
</dbReference>
<dbReference type="EMBL" id="PVWQ01000003">
    <property type="protein sequence ID" value="RDW87043.1"/>
    <property type="molecule type" value="Genomic_DNA"/>
</dbReference>
<reference evidence="2 3" key="1">
    <citation type="journal article" date="2018" name="IMA Fungus">
        <title>IMA Genome-F 9: Draft genome sequence of Annulohypoxylon stygium, Aspergillus mulundensis, Berkeleyomyces basicola (syn. Thielaviopsis basicola), Ceratocystis smalleyi, two Cercospora beticola strains, Coleophoma cylindrospora, Fusarium fracticaudum, Phialophora cf. hyalina, and Morchella septimelata.</title>
        <authorList>
            <person name="Wingfield B.D."/>
            <person name="Bills G.F."/>
            <person name="Dong Y."/>
            <person name="Huang W."/>
            <person name="Nel W.J."/>
            <person name="Swalarsk-Parry B.S."/>
            <person name="Vaghefi N."/>
            <person name="Wilken P.M."/>
            <person name="An Z."/>
            <person name="de Beer Z.W."/>
            <person name="De Vos L."/>
            <person name="Chen L."/>
            <person name="Duong T.A."/>
            <person name="Gao Y."/>
            <person name="Hammerbacher A."/>
            <person name="Kikkert J.R."/>
            <person name="Li Y."/>
            <person name="Li H."/>
            <person name="Li K."/>
            <person name="Li Q."/>
            <person name="Liu X."/>
            <person name="Ma X."/>
            <person name="Naidoo K."/>
            <person name="Pethybridge S.J."/>
            <person name="Sun J."/>
            <person name="Steenkamp E.T."/>
            <person name="van der Nest M.A."/>
            <person name="van Wyk S."/>
            <person name="Wingfield M.J."/>
            <person name="Xiong C."/>
            <person name="Yue Q."/>
            <person name="Zhang X."/>
        </authorList>
    </citation>
    <scope>NUCLEOTIDE SEQUENCE [LARGE SCALE GENOMIC DNA]</scope>
    <source>
        <strain evidence="2 3">DSM 5745</strain>
    </source>
</reference>
<evidence type="ECO:0000259" key="1">
    <source>
        <dbReference type="Pfam" id="PF01636"/>
    </source>
</evidence>
<sequence>MGWSLVPSILTPDYTWPAPLLSSVQRSTPPVPPIPSSASRRIWGIIHKGLEYFSRWYCHWYGIYDPYIIHLPFGLVLKWTNRTSLGEVAAMQMVRAAGIPAPKVISVGEHPNAFLNRNISILMTRLPGITLDYFDDNPLDDEIKDPWLEELKICVEAMRCWEPPCQDAICSPIGTELRSSRVPDHVMGPFKNHTEFYDHLFYPASRHGFDSDEEYEEAFLLASRLRQRPYQLKFTHGDFKRHNILVDDDGHLAGFLDWESGGWYPEYWEFTTAMRFGSLGWWYQVASWMGGDQYLDELASDKALNALTVDSYIFMP</sequence>
<evidence type="ECO:0000313" key="3">
    <source>
        <dbReference type="Proteomes" id="UP000256690"/>
    </source>
</evidence>
<dbReference type="AlphaFoldDB" id="A0A3D8SL57"/>
<dbReference type="SUPFAM" id="SSF56112">
    <property type="entry name" value="Protein kinase-like (PK-like)"/>
    <property type="match status" value="1"/>
</dbReference>
<dbReference type="InterPro" id="IPR051678">
    <property type="entry name" value="AGP_Transferase"/>
</dbReference>
<comment type="caution">
    <text evidence="2">The sequence shown here is derived from an EMBL/GenBank/DDBJ whole genome shotgun (WGS) entry which is preliminary data.</text>
</comment>
<gene>
    <name evidence="2" type="ORF">DSM5745_03685</name>
</gene>
<dbReference type="Gene3D" id="3.90.1200.10">
    <property type="match status" value="1"/>
</dbReference>